<dbReference type="Proteomes" id="UP001142372">
    <property type="component" value="Unassembled WGS sequence"/>
</dbReference>
<proteinExistence type="predicted"/>
<evidence type="ECO:0000313" key="6">
    <source>
        <dbReference type="Proteomes" id="UP001142372"/>
    </source>
</evidence>
<evidence type="ECO:0000256" key="1">
    <source>
        <dbReference type="SAM" id="MobiDB-lite"/>
    </source>
</evidence>
<evidence type="ECO:0000256" key="2">
    <source>
        <dbReference type="SAM" id="Phobius"/>
    </source>
</evidence>
<evidence type="ECO:0000259" key="4">
    <source>
        <dbReference type="PROSITE" id="PS51841"/>
    </source>
</evidence>
<dbReference type="Gene3D" id="2.60.40.1260">
    <property type="entry name" value="Lamin Tail domain"/>
    <property type="match status" value="4"/>
</dbReference>
<protein>
    <recommendedName>
        <fullName evidence="4">LTD domain-containing protein</fullName>
    </recommendedName>
</protein>
<accession>A0A9W6H672</accession>
<feature type="chain" id="PRO_5040884130" description="LTD domain-containing protein" evidence="3">
    <location>
        <begin position="30"/>
        <end position="1035"/>
    </location>
</feature>
<dbReference type="SUPFAM" id="SSF74853">
    <property type="entry name" value="Lamin A/C globular tail domain"/>
    <property type="match status" value="4"/>
</dbReference>
<dbReference type="PROSITE" id="PS51841">
    <property type="entry name" value="LTD"/>
    <property type="match status" value="4"/>
</dbReference>
<sequence length="1035" mass="103829">MRTHRLGILATLVTSLAVIAPLVALTAPAAPASAAMPSVVINEVESNGGTPGDWIELKNTGGTPADLSGYVLRDDMDTDAFVIPDGTVVAAGGYYAADVESSYGLGGADQARLFAPDGTTLIDSYAWSAHAATTYGRCPDGTGAFRTTGSSTKGAANDCSLPVSTALKINEVESSGGTPGDWIELTNTGSTRVDASGYILRDNDDTHAFTIPDGTTIAAGGFYAADVESAFGLGAADSARLFGPDGTTLVDTYSWTAHAAVTYGRCPDGSGAFGNTVNATKGAANDCGTPTPATSVTINEVESNGGTPGDWVELKNTGSSAVDLTGWSVLDNDDTHTAVPFAAGSTIAAGGYFVVEEATLGFGLGAPDSARLYDAGHTLIDSYSWTQHAATTYGRCPDGTGSFATTTSSTKGAANDCGVPVRINEVESNGGTPGDWIELINNGAATVDLSGYILRDNDDTHTFTIPAGTTITAGGYLAEDVESAFGLGSADSARLFAPDGNTLIDTYSWTAHAATTYGRCPNGTGSFATTSAPTKGAPNACPGEVSLAPWPGGSSITTADDANVLGGNMSGLVYEPSGTSAPGVLWAVKNGPGTLFRLIWNGSVWTPDTANGWGAGKALHYPDGAGDPDSEGVTITSAGPDAGVYVSTERNNAVNGVSRPEVLRFDPTQSGASLTATGEWNLTSDLPVVAPNSGLEAVAWVPDAYLTTNGFADQHTGTAYDPASYPGHGDGLFFTGLEANGSIYAYALTASTGAFTRVATISSGMTGVMDLQFDQERQALWAACDDTCSGQTETLTIAASGAGAGTFTVADAFARPAGMPNINNEGFVTAPQAECVNGLKPVFWSDDTNDDGHALRAGTSDCTVASGPGGGEPGGGEPGGGEPGSASVSLGLGTISAGSTLHLSASGFDAGETVEIWLHSTPVKLAALSATSTGTIATTVTIPSTTAPGAHTLVVEGVSSGVTGSAPLTVTAAASVPPAFGPGAADPGTYPAANGSAAGLAATGSSVTAPLTVALLLAGLGVILLLVRMRRPGRA</sequence>
<dbReference type="Pfam" id="PF00932">
    <property type="entry name" value="LTD"/>
    <property type="match status" value="4"/>
</dbReference>
<feature type="domain" description="LTD" evidence="4">
    <location>
        <begin position="144"/>
        <end position="257"/>
    </location>
</feature>
<comment type="caution">
    <text evidence="5">The sequence shown here is derived from an EMBL/GenBank/DDBJ whole genome shotgun (WGS) entry which is preliminary data.</text>
</comment>
<feature type="transmembrane region" description="Helical" evidence="2">
    <location>
        <begin position="1007"/>
        <end position="1027"/>
    </location>
</feature>
<keyword evidence="6" id="KW-1185">Reference proteome</keyword>
<feature type="signal peptide" evidence="3">
    <location>
        <begin position="1"/>
        <end position="29"/>
    </location>
</feature>
<dbReference type="EMBL" id="BSEN01000001">
    <property type="protein sequence ID" value="GLJ74690.1"/>
    <property type="molecule type" value="Genomic_DNA"/>
</dbReference>
<keyword evidence="2" id="KW-0812">Transmembrane</keyword>
<reference evidence="5" key="2">
    <citation type="submission" date="2023-01" db="EMBL/GenBank/DDBJ databases">
        <authorList>
            <person name="Sun Q."/>
            <person name="Evtushenko L."/>
        </authorList>
    </citation>
    <scope>NUCLEOTIDE SEQUENCE</scope>
    <source>
        <strain evidence="5">VKM Ac-1401</strain>
    </source>
</reference>
<feature type="region of interest" description="Disordered" evidence="1">
    <location>
        <begin position="850"/>
        <end position="891"/>
    </location>
</feature>
<evidence type="ECO:0000256" key="3">
    <source>
        <dbReference type="SAM" id="SignalP"/>
    </source>
</evidence>
<feature type="compositionally biased region" description="Gly residues" evidence="1">
    <location>
        <begin position="867"/>
        <end position="883"/>
    </location>
</feature>
<keyword evidence="2" id="KW-1133">Transmembrane helix</keyword>
<organism evidence="5 6">
    <name type="scientific">Leifsonia poae</name>
    <dbReference type="NCBI Taxonomy" id="110933"/>
    <lineage>
        <taxon>Bacteria</taxon>
        <taxon>Bacillati</taxon>
        <taxon>Actinomycetota</taxon>
        <taxon>Actinomycetes</taxon>
        <taxon>Micrococcales</taxon>
        <taxon>Microbacteriaceae</taxon>
        <taxon>Leifsonia</taxon>
    </lineage>
</organism>
<dbReference type="PANTHER" id="PTHR37397">
    <property type="entry name" value="SI:CH211-183D21.1"/>
    <property type="match status" value="1"/>
</dbReference>
<dbReference type="RefSeq" id="WP_271175390.1">
    <property type="nucleotide sequence ID" value="NZ_BAAAJO010000001.1"/>
</dbReference>
<keyword evidence="3" id="KW-0732">Signal</keyword>
<dbReference type="InterPro" id="IPR036415">
    <property type="entry name" value="Lamin_tail_dom_sf"/>
</dbReference>
<dbReference type="AlphaFoldDB" id="A0A9W6H672"/>
<dbReference type="PANTHER" id="PTHR37397:SF1">
    <property type="entry name" value="LTD DOMAIN-CONTAINING PROTEIN"/>
    <property type="match status" value="1"/>
</dbReference>
<gene>
    <name evidence="5" type="ORF">GCM10017584_02630</name>
</gene>
<keyword evidence="2" id="KW-0472">Membrane</keyword>
<feature type="domain" description="LTD" evidence="4">
    <location>
        <begin position="402"/>
        <end position="511"/>
    </location>
</feature>
<name>A0A9W6H672_9MICO</name>
<feature type="domain" description="LTD" evidence="4">
    <location>
        <begin position="289"/>
        <end position="387"/>
    </location>
</feature>
<dbReference type="InterPro" id="IPR001322">
    <property type="entry name" value="Lamin_tail_dom"/>
</dbReference>
<reference evidence="5" key="1">
    <citation type="journal article" date="2014" name="Int. J. Syst. Evol. Microbiol.">
        <title>Complete genome sequence of Corynebacterium casei LMG S-19264T (=DSM 44701T), isolated from a smear-ripened cheese.</title>
        <authorList>
            <consortium name="US DOE Joint Genome Institute (JGI-PGF)"/>
            <person name="Walter F."/>
            <person name="Albersmeier A."/>
            <person name="Kalinowski J."/>
            <person name="Ruckert C."/>
        </authorList>
    </citation>
    <scope>NUCLEOTIDE SEQUENCE</scope>
    <source>
        <strain evidence="5">VKM Ac-1401</strain>
    </source>
</reference>
<evidence type="ECO:0000313" key="5">
    <source>
        <dbReference type="EMBL" id="GLJ74690.1"/>
    </source>
</evidence>
<feature type="domain" description="LTD" evidence="4">
    <location>
        <begin position="27"/>
        <end position="129"/>
    </location>
</feature>